<dbReference type="Proteomes" id="UP000480178">
    <property type="component" value="Chromosome"/>
</dbReference>
<accession>A0A6C0GRZ1</accession>
<sequence>MSAKNHIDLIQQYFKQERNLKLQQSLTIGLRNFALILKSKSKDSMQGIRIYLLEMMQQNLDNRDIVAVCKQMIAMVEEKISKIE</sequence>
<protein>
    <submittedName>
        <fullName evidence="1">Uncharacterized protein</fullName>
    </submittedName>
</protein>
<keyword evidence="2" id="KW-1185">Reference proteome</keyword>
<name>A0A6C0GRZ1_9BACT</name>
<organism evidence="1 2">
    <name type="scientific">Rhodocytophaga rosea</name>
    <dbReference type="NCBI Taxonomy" id="2704465"/>
    <lineage>
        <taxon>Bacteria</taxon>
        <taxon>Pseudomonadati</taxon>
        <taxon>Bacteroidota</taxon>
        <taxon>Cytophagia</taxon>
        <taxon>Cytophagales</taxon>
        <taxon>Rhodocytophagaceae</taxon>
        <taxon>Rhodocytophaga</taxon>
    </lineage>
</organism>
<reference evidence="1 2" key="1">
    <citation type="submission" date="2020-01" db="EMBL/GenBank/DDBJ databases">
        <authorList>
            <person name="Kim M.K."/>
        </authorList>
    </citation>
    <scope>NUCLEOTIDE SEQUENCE [LARGE SCALE GENOMIC DNA]</scope>
    <source>
        <strain evidence="1 2">172606-1</strain>
    </source>
</reference>
<gene>
    <name evidence="1" type="ORF">GXP67_31545</name>
</gene>
<dbReference type="EMBL" id="CP048222">
    <property type="protein sequence ID" value="QHT70861.1"/>
    <property type="molecule type" value="Genomic_DNA"/>
</dbReference>
<evidence type="ECO:0000313" key="1">
    <source>
        <dbReference type="EMBL" id="QHT70861.1"/>
    </source>
</evidence>
<proteinExistence type="predicted"/>
<dbReference type="RefSeq" id="WP_162446814.1">
    <property type="nucleotide sequence ID" value="NZ_CP048222.1"/>
</dbReference>
<dbReference type="KEGG" id="rhoz:GXP67_31545"/>
<evidence type="ECO:0000313" key="2">
    <source>
        <dbReference type="Proteomes" id="UP000480178"/>
    </source>
</evidence>
<dbReference type="AlphaFoldDB" id="A0A6C0GRZ1"/>